<gene>
    <name evidence="2" type="ORF">GcC1_214036</name>
</gene>
<feature type="compositionally biased region" description="Basic and acidic residues" evidence="1">
    <location>
        <begin position="124"/>
        <end position="139"/>
    </location>
</feature>
<evidence type="ECO:0000313" key="2">
    <source>
        <dbReference type="EMBL" id="RKF54171.1"/>
    </source>
</evidence>
<feature type="non-terminal residue" evidence="2">
    <location>
        <position position="1"/>
    </location>
</feature>
<dbReference type="OrthoDB" id="3562068at2759"/>
<feature type="compositionally biased region" description="Basic and acidic residues" evidence="1">
    <location>
        <begin position="86"/>
        <end position="102"/>
    </location>
</feature>
<feature type="region of interest" description="Disordered" evidence="1">
    <location>
        <begin position="86"/>
        <end position="152"/>
    </location>
</feature>
<feature type="compositionally biased region" description="Acidic residues" evidence="1">
    <location>
        <begin position="140"/>
        <end position="150"/>
    </location>
</feature>
<name>A0A420H9T2_9PEZI</name>
<proteinExistence type="predicted"/>
<dbReference type="EMBL" id="MCBR01021401">
    <property type="protein sequence ID" value="RKF54171.1"/>
    <property type="molecule type" value="Genomic_DNA"/>
</dbReference>
<organism evidence="2 3">
    <name type="scientific">Golovinomyces cichoracearum</name>
    <dbReference type="NCBI Taxonomy" id="62708"/>
    <lineage>
        <taxon>Eukaryota</taxon>
        <taxon>Fungi</taxon>
        <taxon>Dikarya</taxon>
        <taxon>Ascomycota</taxon>
        <taxon>Pezizomycotina</taxon>
        <taxon>Leotiomycetes</taxon>
        <taxon>Erysiphales</taxon>
        <taxon>Erysiphaceae</taxon>
        <taxon>Golovinomyces</taxon>
    </lineage>
</organism>
<dbReference type="Proteomes" id="UP000285405">
    <property type="component" value="Unassembled WGS sequence"/>
</dbReference>
<protein>
    <submittedName>
        <fullName evidence="2">Uncharacterized protein</fullName>
    </submittedName>
</protein>
<feature type="compositionally biased region" description="Polar residues" evidence="1">
    <location>
        <begin position="103"/>
        <end position="118"/>
    </location>
</feature>
<sequence>REFVIVGHNDKTIHQHWVYAPDLGRAELAETVDFDEIEKGETQTYKSGKLVEFSHKPNIRKKTGKLKPKSESAKLLSKPSKKLLKCSDDPLRRSKRLRDQVDKNSSPENSKIQISEATPQDIYLAKDKTILKPEKHPENEESNQDEMTDIEDFKQDFKSLEQSNTAALPEKSRIDTLAQDDETILPEEITDIH</sequence>
<reference evidence="2 3" key="1">
    <citation type="journal article" date="2018" name="BMC Genomics">
        <title>Comparative genome analyses reveal sequence features reflecting distinct modes of host-adaptation between dicot and monocot powdery mildew.</title>
        <authorList>
            <person name="Wu Y."/>
            <person name="Ma X."/>
            <person name="Pan Z."/>
            <person name="Kale S.D."/>
            <person name="Song Y."/>
            <person name="King H."/>
            <person name="Zhang Q."/>
            <person name="Presley C."/>
            <person name="Deng X."/>
            <person name="Wei C.I."/>
            <person name="Xiao S."/>
        </authorList>
    </citation>
    <scope>NUCLEOTIDE SEQUENCE [LARGE SCALE GENOMIC DNA]</scope>
    <source>
        <strain evidence="2">UCSC1</strain>
    </source>
</reference>
<comment type="caution">
    <text evidence="2">The sequence shown here is derived from an EMBL/GenBank/DDBJ whole genome shotgun (WGS) entry which is preliminary data.</text>
</comment>
<accession>A0A420H9T2</accession>
<evidence type="ECO:0000256" key="1">
    <source>
        <dbReference type="SAM" id="MobiDB-lite"/>
    </source>
</evidence>
<evidence type="ECO:0000313" key="3">
    <source>
        <dbReference type="Proteomes" id="UP000285405"/>
    </source>
</evidence>
<dbReference type="AlphaFoldDB" id="A0A420H9T2"/>